<comment type="similarity">
    <text evidence="3">Belongs to the ketopantoate reductase family.</text>
</comment>
<dbReference type="EC" id="1.1.1.169" evidence="4"/>
<evidence type="ECO:0000256" key="4">
    <source>
        <dbReference type="ARBA" id="ARBA00013014"/>
    </source>
</evidence>
<evidence type="ECO:0000259" key="11">
    <source>
        <dbReference type="Pfam" id="PF02558"/>
    </source>
</evidence>
<dbReference type="NCBIfam" id="NF006083">
    <property type="entry name" value="PRK08229.1"/>
    <property type="match status" value="1"/>
</dbReference>
<dbReference type="InterPro" id="IPR036291">
    <property type="entry name" value="NAD(P)-bd_dom_sf"/>
</dbReference>
<protein>
    <recommendedName>
        <fullName evidence="5">2-dehydropantoate 2-reductase</fullName>
        <ecNumber evidence="4">1.1.1.169</ecNumber>
    </recommendedName>
    <alternativeName>
        <fullName evidence="9">Ketopantoate reductase</fullName>
    </alternativeName>
</protein>
<dbReference type="GO" id="GO:0050661">
    <property type="term" value="F:NADP binding"/>
    <property type="evidence" value="ECO:0007669"/>
    <property type="project" value="TreeGrafter"/>
</dbReference>
<dbReference type="Gene3D" id="3.40.50.720">
    <property type="entry name" value="NAD(P)-binding Rossmann-like Domain"/>
    <property type="match status" value="1"/>
</dbReference>
<evidence type="ECO:0000259" key="12">
    <source>
        <dbReference type="Pfam" id="PF08546"/>
    </source>
</evidence>
<dbReference type="NCBIfam" id="TIGR00745">
    <property type="entry name" value="apbA_panE"/>
    <property type="match status" value="1"/>
</dbReference>
<feature type="domain" description="Ketopantoate reductase N-terminal" evidence="11">
    <location>
        <begin position="5"/>
        <end position="152"/>
    </location>
</feature>
<keyword evidence="6" id="KW-0566">Pantothenate biosynthesis</keyword>
<dbReference type="GO" id="GO:0015940">
    <property type="term" value="P:pantothenate biosynthetic process"/>
    <property type="evidence" value="ECO:0007669"/>
    <property type="project" value="UniProtKB-KW"/>
</dbReference>
<comment type="function">
    <text evidence="1">Catalyzes the NADPH-dependent reduction of ketopantoate into pantoic acid.</text>
</comment>
<evidence type="ECO:0000256" key="2">
    <source>
        <dbReference type="ARBA" id="ARBA00004994"/>
    </source>
</evidence>
<gene>
    <name evidence="13" type="ORF">NCTC1934_06111</name>
</gene>
<dbReference type="EMBL" id="UGRY01000005">
    <property type="protein sequence ID" value="SUD48774.1"/>
    <property type="molecule type" value="Genomic_DNA"/>
</dbReference>
<comment type="catalytic activity">
    <reaction evidence="10">
        <text>(R)-pantoate + NADP(+) = 2-dehydropantoate + NADPH + H(+)</text>
        <dbReference type="Rhea" id="RHEA:16233"/>
        <dbReference type="ChEBI" id="CHEBI:11561"/>
        <dbReference type="ChEBI" id="CHEBI:15378"/>
        <dbReference type="ChEBI" id="CHEBI:15980"/>
        <dbReference type="ChEBI" id="CHEBI:57783"/>
        <dbReference type="ChEBI" id="CHEBI:58349"/>
        <dbReference type="EC" id="1.1.1.169"/>
    </reaction>
</comment>
<dbReference type="RefSeq" id="WP_051037322.1">
    <property type="nucleotide sequence ID" value="NZ_UGRY01000005.1"/>
</dbReference>
<dbReference type="Pfam" id="PF08546">
    <property type="entry name" value="ApbA_C"/>
    <property type="match status" value="1"/>
</dbReference>
<dbReference type="InterPro" id="IPR050838">
    <property type="entry name" value="Ketopantoate_reductase"/>
</dbReference>
<organism evidence="13 14">
    <name type="scientific">Nocardia otitidiscaviarum</name>
    <dbReference type="NCBI Taxonomy" id="1823"/>
    <lineage>
        <taxon>Bacteria</taxon>
        <taxon>Bacillati</taxon>
        <taxon>Actinomycetota</taxon>
        <taxon>Actinomycetes</taxon>
        <taxon>Mycobacteriales</taxon>
        <taxon>Nocardiaceae</taxon>
        <taxon>Nocardia</taxon>
    </lineage>
</organism>
<evidence type="ECO:0000256" key="8">
    <source>
        <dbReference type="ARBA" id="ARBA00023002"/>
    </source>
</evidence>
<dbReference type="Pfam" id="PF02558">
    <property type="entry name" value="ApbA"/>
    <property type="match status" value="1"/>
</dbReference>
<dbReference type="InterPro" id="IPR003710">
    <property type="entry name" value="ApbA"/>
</dbReference>
<evidence type="ECO:0000313" key="13">
    <source>
        <dbReference type="EMBL" id="SUD48774.1"/>
    </source>
</evidence>
<name>A0A379JK45_9NOCA</name>
<evidence type="ECO:0000256" key="6">
    <source>
        <dbReference type="ARBA" id="ARBA00022655"/>
    </source>
</evidence>
<keyword evidence="7" id="KW-0521">NADP</keyword>
<evidence type="ECO:0000256" key="10">
    <source>
        <dbReference type="ARBA" id="ARBA00048793"/>
    </source>
</evidence>
<evidence type="ECO:0000256" key="5">
    <source>
        <dbReference type="ARBA" id="ARBA00019465"/>
    </source>
</evidence>
<comment type="pathway">
    <text evidence="2">Cofactor biosynthesis; (R)-pantothenate biosynthesis; (R)-pantoate from 3-methyl-2-oxobutanoate: step 2/2.</text>
</comment>
<dbReference type="InterPro" id="IPR008927">
    <property type="entry name" value="6-PGluconate_DH-like_C_sf"/>
</dbReference>
<dbReference type="Gene3D" id="1.10.1040.10">
    <property type="entry name" value="N-(1-d-carboxylethyl)-l-norvaline Dehydrogenase, domain 2"/>
    <property type="match status" value="1"/>
</dbReference>
<keyword evidence="8" id="KW-0560">Oxidoreductase</keyword>
<dbReference type="GO" id="GO:0008677">
    <property type="term" value="F:2-dehydropantoate 2-reductase activity"/>
    <property type="evidence" value="ECO:0007669"/>
    <property type="project" value="UniProtKB-EC"/>
</dbReference>
<dbReference type="OrthoDB" id="9796561at2"/>
<dbReference type="SUPFAM" id="SSF48179">
    <property type="entry name" value="6-phosphogluconate dehydrogenase C-terminal domain-like"/>
    <property type="match status" value="1"/>
</dbReference>
<dbReference type="GO" id="GO:0005737">
    <property type="term" value="C:cytoplasm"/>
    <property type="evidence" value="ECO:0007669"/>
    <property type="project" value="TreeGrafter"/>
</dbReference>
<keyword evidence="14" id="KW-1185">Reference proteome</keyword>
<evidence type="ECO:0000313" key="14">
    <source>
        <dbReference type="Proteomes" id="UP000255467"/>
    </source>
</evidence>
<dbReference type="InterPro" id="IPR013752">
    <property type="entry name" value="KPA_reductase"/>
</dbReference>
<dbReference type="PANTHER" id="PTHR43765:SF2">
    <property type="entry name" value="2-DEHYDROPANTOATE 2-REDUCTASE"/>
    <property type="match status" value="1"/>
</dbReference>
<dbReference type="PANTHER" id="PTHR43765">
    <property type="entry name" value="2-DEHYDROPANTOATE 2-REDUCTASE-RELATED"/>
    <property type="match status" value="1"/>
</dbReference>
<evidence type="ECO:0000256" key="1">
    <source>
        <dbReference type="ARBA" id="ARBA00002919"/>
    </source>
</evidence>
<sequence length="357" mass="37762">MTCRVLVLGAGSIGSYVGGALAAAGADVTFVGRPRLLDELRASGLRLTDLDGRDERVAPDAFRTATSTAGVDAADLVLICVKSRDTASAASELAGRLAPGTVVVSLQNGIGNDTVIRELLPTCVVLPGMVMFNVVHHGGGRFHRGTAGGIAVADDPALDRFRPVLDRSRLGVRRYPDLLPVQWAKLLLNLNNPINALSGRPLREQLAQRDYRRCLALAQREALRAMARARIRPARLTALPPELMARLLTVPDAVFTRVAGTVLAVDPVARSSMADDLAAGRSTEIAWLSGEIVSLGKIVGMPTPVNQRLVELVTAAENGDRRTWSGAELLAELGAAADRSAVGNIRANPGDQRSNQG</sequence>
<dbReference type="AlphaFoldDB" id="A0A379JK45"/>
<reference evidence="13 14" key="1">
    <citation type="submission" date="2018-06" db="EMBL/GenBank/DDBJ databases">
        <authorList>
            <consortium name="Pathogen Informatics"/>
            <person name="Doyle S."/>
        </authorList>
    </citation>
    <scope>NUCLEOTIDE SEQUENCE [LARGE SCALE GENOMIC DNA]</scope>
    <source>
        <strain evidence="13 14">NCTC1934</strain>
    </source>
</reference>
<evidence type="ECO:0000256" key="7">
    <source>
        <dbReference type="ARBA" id="ARBA00022857"/>
    </source>
</evidence>
<dbReference type="InterPro" id="IPR013328">
    <property type="entry name" value="6PGD_dom2"/>
</dbReference>
<evidence type="ECO:0000256" key="3">
    <source>
        <dbReference type="ARBA" id="ARBA00007870"/>
    </source>
</evidence>
<evidence type="ECO:0000256" key="9">
    <source>
        <dbReference type="ARBA" id="ARBA00032024"/>
    </source>
</evidence>
<dbReference type="InterPro" id="IPR013332">
    <property type="entry name" value="KPR_N"/>
</dbReference>
<feature type="domain" description="Ketopantoate reductase C-terminal" evidence="12">
    <location>
        <begin position="178"/>
        <end position="316"/>
    </location>
</feature>
<proteinExistence type="inferred from homology"/>
<accession>A0A379JK45</accession>
<dbReference type="SUPFAM" id="SSF51735">
    <property type="entry name" value="NAD(P)-binding Rossmann-fold domains"/>
    <property type="match status" value="1"/>
</dbReference>
<dbReference type="Proteomes" id="UP000255467">
    <property type="component" value="Unassembled WGS sequence"/>
</dbReference>